<protein>
    <submittedName>
        <fullName evidence="1">Uncharacterized protein</fullName>
    </submittedName>
</protein>
<evidence type="ECO:0000313" key="2">
    <source>
        <dbReference type="Proteomes" id="UP000276980"/>
    </source>
</evidence>
<organism evidence="1 2">
    <name type="scientific">Acinetobacter johnsonii</name>
    <dbReference type="NCBI Taxonomy" id="40214"/>
    <lineage>
        <taxon>Bacteria</taxon>
        <taxon>Pseudomonadati</taxon>
        <taxon>Pseudomonadota</taxon>
        <taxon>Gammaproteobacteria</taxon>
        <taxon>Moraxellales</taxon>
        <taxon>Moraxellaceae</taxon>
        <taxon>Acinetobacter</taxon>
    </lineage>
</organism>
<gene>
    <name evidence="1" type="ORF">CFH90_14795</name>
</gene>
<name>A0A3S9ANK4_ACIJO</name>
<evidence type="ECO:0000313" key="1">
    <source>
        <dbReference type="EMBL" id="AZN65220.1"/>
    </source>
</evidence>
<sequence length="110" mass="12791">MFDDDFDFEDEYEGFNPFRAQKELLKLPELTETQCFLCDQCGSGNAVKPLHYKNVYQRITNMQTGEVTENSVMIYVSPCCKADLSIWDESIDDYVEISSEYYSHDGENNQ</sequence>
<dbReference type="AlphaFoldDB" id="A0A3S9ANK4"/>
<proteinExistence type="predicted"/>
<accession>A0A3S9ANK4</accession>
<reference evidence="1 2" key="1">
    <citation type="submission" date="2017-06" db="EMBL/GenBank/DDBJ databases">
        <title>Complete Genome Sequence of the Carbazole-Degrading Bacterium Acinetobacter johnsonii IC001.</title>
        <authorList>
            <person name="Vejarano F."/>
            <person name="Suzuki-Minakuchi C."/>
            <person name="Ohtsubo Y."/>
            <person name="Tsuda M."/>
            <person name="Okada K."/>
            <person name="Nojiri H."/>
        </authorList>
    </citation>
    <scope>NUCLEOTIDE SEQUENCE [LARGE SCALE GENOMIC DNA]</scope>
    <source>
        <strain evidence="1 2">IC001</strain>
    </source>
</reference>
<dbReference type="Proteomes" id="UP000276980">
    <property type="component" value="Chromosome"/>
</dbReference>
<dbReference type="EMBL" id="CP022298">
    <property type="protein sequence ID" value="AZN65220.1"/>
    <property type="molecule type" value="Genomic_DNA"/>
</dbReference>
<dbReference type="RefSeq" id="WP_126038144.1">
    <property type="nucleotide sequence ID" value="NZ_CP022298.1"/>
</dbReference>